<dbReference type="RefSeq" id="WP_139027765.1">
    <property type="nucleotide sequence ID" value="NZ_JAVDWN010000035.1"/>
</dbReference>
<accession>A0AAW8NHA8</accession>
<proteinExistence type="predicted"/>
<comment type="caution">
    <text evidence="1">The sequence shown here is derived from an EMBL/GenBank/DDBJ whole genome shotgun (WGS) entry which is preliminary data.</text>
</comment>
<protein>
    <submittedName>
        <fullName evidence="1">Uncharacterized protein</fullName>
    </submittedName>
</protein>
<dbReference type="EMBL" id="JAVDWN010000035">
    <property type="protein sequence ID" value="MDR7166245.1"/>
    <property type="molecule type" value="Genomic_DNA"/>
</dbReference>
<sequence length="102" mass="11153">MSSKPRTVEAVRTEILSAIAEVRAAARLGRDEQRAHTADWLDGLFAGVSDRRGLREASAQGLTLYRGGMGSFRDVGYAAAGHAVDRLHAALRRGRSWFLRNS</sequence>
<evidence type="ECO:0000313" key="2">
    <source>
        <dbReference type="Proteomes" id="UP001262032"/>
    </source>
</evidence>
<name>A0AAW8NHA8_PSEOX</name>
<organism evidence="1 2">
    <name type="scientific">Pseudarthrobacter oxydans</name>
    <name type="common">Arthrobacter oxydans</name>
    <dbReference type="NCBI Taxonomy" id="1671"/>
    <lineage>
        <taxon>Bacteria</taxon>
        <taxon>Bacillati</taxon>
        <taxon>Actinomycetota</taxon>
        <taxon>Actinomycetes</taxon>
        <taxon>Micrococcales</taxon>
        <taxon>Micrococcaceae</taxon>
        <taxon>Pseudarthrobacter</taxon>
    </lineage>
</organism>
<evidence type="ECO:0000313" key="1">
    <source>
        <dbReference type="EMBL" id="MDR7166245.1"/>
    </source>
</evidence>
<dbReference type="Proteomes" id="UP001262032">
    <property type="component" value="Unassembled WGS sequence"/>
</dbReference>
<reference evidence="1" key="1">
    <citation type="submission" date="2023-07" db="EMBL/GenBank/DDBJ databases">
        <title>Sorghum-associated microbial communities from plants grown in Nebraska, USA.</title>
        <authorList>
            <person name="Schachtman D."/>
        </authorList>
    </citation>
    <scope>NUCLEOTIDE SEQUENCE</scope>
    <source>
        <strain evidence="1">BE261</strain>
    </source>
</reference>
<gene>
    <name evidence="1" type="ORF">J2X12_004299</name>
</gene>
<dbReference type="AlphaFoldDB" id="A0AAW8NHA8"/>